<reference evidence="1" key="2">
    <citation type="submission" date="2020-09" db="EMBL/GenBank/DDBJ databases">
        <authorList>
            <person name="Sun Q."/>
            <person name="Sedlacek I."/>
        </authorList>
    </citation>
    <scope>NUCLEOTIDE SEQUENCE</scope>
    <source>
        <strain evidence="1">CCM 7664</strain>
    </source>
</reference>
<evidence type="ECO:0000313" key="2">
    <source>
        <dbReference type="Proteomes" id="UP000627205"/>
    </source>
</evidence>
<dbReference type="Proteomes" id="UP000627205">
    <property type="component" value="Unassembled WGS sequence"/>
</dbReference>
<dbReference type="InterPro" id="IPR036692">
    <property type="entry name" value="Shew3726-like_sf"/>
</dbReference>
<proteinExistence type="predicted"/>
<name>A0A8J3F483_9BURK</name>
<reference evidence="1" key="1">
    <citation type="journal article" date="2014" name="Int. J. Syst. Evol. Microbiol.">
        <title>Complete genome sequence of Corynebacterium casei LMG S-19264T (=DSM 44701T), isolated from a smear-ripened cheese.</title>
        <authorList>
            <consortium name="US DOE Joint Genome Institute (JGI-PGF)"/>
            <person name="Walter F."/>
            <person name="Albersmeier A."/>
            <person name="Kalinowski J."/>
            <person name="Ruckert C."/>
        </authorList>
    </citation>
    <scope>NUCLEOTIDE SEQUENCE</scope>
    <source>
        <strain evidence="1">CCM 7664</strain>
    </source>
</reference>
<gene>
    <name evidence="1" type="ORF">GCM10011430_14460</name>
</gene>
<dbReference type="AlphaFoldDB" id="A0A8J3F483"/>
<dbReference type="RefSeq" id="WP_188420343.1">
    <property type="nucleotide sequence ID" value="NZ_BMDP01000002.1"/>
</dbReference>
<accession>A0A8J3F483</accession>
<organism evidence="1 2">
    <name type="scientific">Oxalicibacterium solurbis</name>
    <dbReference type="NCBI Taxonomy" id="69280"/>
    <lineage>
        <taxon>Bacteria</taxon>
        <taxon>Pseudomonadati</taxon>
        <taxon>Pseudomonadota</taxon>
        <taxon>Betaproteobacteria</taxon>
        <taxon>Burkholderiales</taxon>
        <taxon>Oxalobacteraceae</taxon>
        <taxon>Oxalicibacterium</taxon>
    </lineage>
</organism>
<evidence type="ECO:0000313" key="1">
    <source>
        <dbReference type="EMBL" id="GGI54272.1"/>
    </source>
</evidence>
<comment type="caution">
    <text evidence="1">The sequence shown here is derived from an EMBL/GenBank/DDBJ whole genome shotgun (WGS) entry which is preliminary data.</text>
</comment>
<protein>
    <submittedName>
        <fullName evidence="1">Uncharacterized protein</fullName>
    </submittedName>
</protein>
<dbReference type="SUPFAM" id="SSF160272">
    <property type="entry name" value="Shew3726-like"/>
    <property type="match status" value="1"/>
</dbReference>
<dbReference type="EMBL" id="BMDP01000002">
    <property type="protein sequence ID" value="GGI54272.1"/>
    <property type="molecule type" value="Genomic_DNA"/>
</dbReference>
<keyword evidence="2" id="KW-1185">Reference proteome</keyword>
<sequence>MNQHQSAPRKTNDGVLFTVIVDSIKHECLIKKEALKQLTALANTDTSIDTIEVFLAFENRISGVARRLVAAGVPNKPLVLTSSTFVSQPHPT</sequence>